<protein>
    <submittedName>
        <fullName evidence="2">Tetratricopeptide repeat protein</fullName>
    </submittedName>
</protein>
<accession>A0ABN2I501</accession>
<proteinExistence type="predicted"/>
<dbReference type="InterPro" id="IPR019734">
    <property type="entry name" value="TPR_rpt"/>
</dbReference>
<dbReference type="PANTHER" id="PTHR47691">
    <property type="entry name" value="REGULATOR-RELATED"/>
    <property type="match status" value="1"/>
</dbReference>
<comment type="caution">
    <text evidence="2">The sequence shown here is derived from an EMBL/GenBank/DDBJ whole genome shotgun (WGS) entry which is preliminary data.</text>
</comment>
<dbReference type="InterPro" id="IPR001387">
    <property type="entry name" value="Cro/C1-type_HTH"/>
</dbReference>
<dbReference type="PRINTS" id="PR00364">
    <property type="entry name" value="DISEASERSIST"/>
</dbReference>
<dbReference type="PROSITE" id="PS50943">
    <property type="entry name" value="HTH_CROC1"/>
    <property type="match status" value="1"/>
</dbReference>
<dbReference type="Gene3D" id="3.40.50.300">
    <property type="entry name" value="P-loop containing nucleotide triphosphate hydrolases"/>
    <property type="match status" value="1"/>
</dbReference>
<dbReference type="SUPFAM" id="SSF48452">
    <property type="entry name" value="TPR-like"/>
    <property type="match status" value="2"/>
</dbReference>
<feature type="domain" description="HTH cro/C1-type" evidence="1">
    <location>
        <begin position="1"/>
        <end position="47"/>
    </location>
</feature>
<evidence type="ECO:0000313" key="3">
    <source>
        <dbReference type="Proteomes" id="UP001500280"/>
    </source>
</evidence>
<evidence type="ECO:0000259" key="1">
    <source>
        <dbReference type="PROSITE" id="PS50943"/>
    </source>
</evidence>
<dbReference type="InterPro" id="IPR002182">
    <property type="entry name" value="NB-ARC"/>
</dbReference>
<dbReference type="Gene3D" id="1.10.260.40">
    <property type="entry name" value="lambda repressor-like DNA-binding domains"/>
    <property type="match status" value="1"/>
</dbReference>
<dbReference type="Proteomes" id="UP001500280">
    <property type="component" value="Unassembled WGS sequence"/>
</dbReference>
<dbReference type="SMART" id="SM00028">
    <property type="entry name" value="TPR"/>
    <property type="match status" value="4"/>
</dbReference>
<organism evidence="2 3">
    <name type="scientific">Kribbella yunnanensis</name>
    <dbReference type="NCBI Taxonomy" id="190194"/>
    <lineage>
        <taxon>Bacteria</taxon>
        <taxon>Bacillati</taxon>
        <taxon>Actinomycetota</taxon>
        <taxon>Actinomycetes</taxon>
        <taxon>Propionibacteriales</taxon>
        <taxon>Kribbellaceae</taxon>
        <taxon>Kribbella</taxon>
    </lineage>
</organism>
<evidence type="ECO:0000313" key="2">
    <source>
        <dbReference type="EMBL" id="GAA1698774.1"/>
    </source>
</evidence>
<sequence length="766" mass="81471">MSQERLAAVSGVSVGAIKTLEAGRRRYPWVQTVDLLSAGLGLDADKRAELKVAAARPKTRGRLPVDVADFVGRAEQVATVSNLLTGGGQAPGVVVISALAGMGGVGKTALAVRVARELADQFADGVLYVNLRGFGVGDPMTPLEALSTLLQQLGFALQRPPETADAAAGTFRTACATRKLLVVLDNAATVDQVIPLLPGTSTCAVIVTSRRALVGLPGAQPLALGVLPPDEALALLTSAAGHERIQSDVHAAREVVTLCGSLPLALRIAGSRLAAEPTWTVADLARRLADETARLDVLSGEESGVRASLALSLTGTSAQDVAAAEVFGLLGLYEGDELDLKVAARLVDRPETEIEPLLEQLIDLHLLESPNPRRYQLHDLVRAYARELAATRTADERTAARDRVFAFYVAMAWQSQTKLGSGGVAREWFSAHRLSGVEELESDQVMNWLDAEASEFLAAAGRMMARPNPDRGAVVGLATGMPAFWFHRHRQTEGVQLGELALTSLQEDPACAPPLAAALIRYNLGQHYSARSDFETASAHLRAAIEVSAAQGDEPLSILCMLELAHCLERLNQLDEGTRLARAGRELAQSIADEMIESEAQLILGVLAGRQGRAAEQDESFGLAASLMRRSSPAHLDWLLPAIGEGYLRCGRADSARSWLRERLAEVEACGNKSAVAEHLQHLGSAEILVGSYDAARIVLTEALDLNLGNSGELEAGIRHQLGRALGGLGEAGPAREQWSLALELYRRYGLPQADEVSSLLGDSSD</sequence>
<name>A0ABN2I501_9ACTN</name>
<dbReference type="InterPro" id="IPR011990">
    <property type="entry name" value="TPR-like_helical_dom_sf"/>
</dbReference>
<reference evidence="2 3" key="1">
    <citation type="journal article" date="2019" name="Int. J. Syst. Evol. Microbiol.">
        <title>The Global Catalogue of Microorganisms (GCM) 10K type strain sequencing project: providing services to taxonomists for standard genome sequencing and annotation.</title>
        <authorList>
            <consortium name="The Broad Institute Genomics Platform"/>
            <consortium name="The Broad Institute Genome Sequencing Center for Infectious Disease"/>
            <person name="Wu L."/>
            <person name="Ma J."/>
        </authorList>
    </citation>
    <scope>NUCLEOTIDE SEQUENCE [LARGE SCALE GENOMIC DNA]</scope>
    <source>
        <strain evidence="2 3">JCM 14307</strain>
    </source>
</reference>
<dbReference type="InterPro" id="IPR027417">
    <property type="entry name" value="P-loop_NTPase"/>
</dbReference>
<dbReference type="Gene3D" id="1.25.40.10">
    <property type="entry name" value="Tetratricopeptide repeat domain"/>
    <property type="match status" value="2"/>
</dbReference>
<dbReference type="Pfam" id="PF00931">
    <property type="entry name" value="NB-ARC"/>
    <property type="match status" value="1"/>
</dbReference>
<dbReference type="PANTHER" id="PTHR47691:SF3">
    <property type="entry name" value="HTH-TYPE TRANSCRIPTIONAL REGULATOR RV0890C-RELATED"/>
    <property type="match status" value="1"/>
</dbReference>
<dbReference type="InterPro" id="IPR010982">
    <property type="entry name" value="Lambda_DNA-bd_dom_sf"/>
</dbReference>
<dbReference type="EMBL" id="BAAANF010000017">
    <property type="protein sequence ID" value="GAA1698774.1"/>
    <property type="molecule type" value="Genomic_DNA"/>
</dbReference>
<dbReference type="SUPFAM" id="SSF52540">
    <property type="entry name" value="P-loop containing nucleoside triphosphate hydrolases"/>
    <property type="match status" value="1"/>
</dbReference>
<gene>
    <name evidence="2" type="ORF">GCM10009745_51550</name>
</gene>
<keyword evidence="3" id="KW-1185">Reference proteome</keyword>